<dbReference type="InterPro" id="IPR000682">
    <property type="entry name" value="PCMT"/>
</dbReference>
<evidence type="ECO:0000256" key="1">
    <source>
        <dbReference type="ARBA" id="ARBA00004496"/>
    </source>
</evidence>
<dbReference type="EC" id="2.1.1.77" evidence="7"/>
<dbReference type="AlphaFoldDB" id="H5SFE7"/>
<dbReference type="Pfam" id="PF01135">
    <property type="entry name" value="PCMT"/>
    <property type="match status" value="1"/>
</dbReference>
<feature type="active site" evidence="7">
    <location>
        <position position="51"/>
    </location>
</feature>
<evidence type="ECO:0000256" key="2">
    <source>
        <dbReference type="ARBA" id="ARBA00005369"/>
    </source>
</evidence>
<evidence type="ECO:0000256" key="7">
    <source>
        <dbReference type="HAMAP-Rule" id="MF_00090"/>
    </source>
</evidence>
<dbReference type="FunFam" id="3.40.50.150:FF:000010">
    <property type="entry name" value="Protein-L-isoaspartate O-methyltransferase"/>
    <property type="match status" value="1"/>
</dbReference>
<evidence type="ECO:0000256" key="6">
    <source>
        <dbReference type="ARBA" id="ARBA00022691"/>
    </source>
</evidence>
<comment type="similarity">
    <text evidence="2 7">Belongs to the methyltransferase superfamily. L-isoaspartyl/D-aspartyl protein methyltransferase family.</text>
</comment>
<dbReference type="SUPFAM" id="SSF53335">
    <property type="entry name" value="S-adenosyl-L-methionine-dependent methyltransferases"/>
    <property type="match status" value="1"/>
</dbReference>
<dbReference type="NCBIfam" id="NF001453">
    <property type="entry name" value="PRK00312.1"/>
    <property type="match status" value="1"/>
</dbReference>
<dbReference type="InterPro" id="IPR029063">
    <property type="entry name" value="SAM-dependent_MTases_sf"/>
</dbReference>
<reference evidence="8" key="1">
    <citation type="journal article" date="2005" name="Environ. Microbiol.">
        <title>Genetic and functional properties of uncultivated thermophilic crenarchaeotes from a subsurface gold mine as revealed by analysis of genome fragments.</title>
        <authorList>
            <person name="Nunoura T."/>
            <person name="Hirayama H."/>
            <person name="Takami H."/>
            <person name="Oida H."/>
            <person name="Nishi S."/>
            <person name="Shimamura S."/>
            <person name="Suzuki Y."/>
            <person name="Inagaki F."/>
            <person name="Takai K."/>
            <person name="Nealson K.H."/>
            <person name="Horikoshi K."/>
        </authorList>
    </citation>
    <scope>NUCLEOTIDE SEQUENCE</scope>
</reference>
<dbReference type="GO" id="GO:0032259">
    <property type="term" value="P:methylation"/>
    <property type="evidence" value="ECO:0007669"/>
    <property type="project" value="UniProtKB-KW"/>
</dbReference>
<dbReference type="EMBL" id="AP011702">
    <property type="protein sequence ID" value="BAL54883.1"/>
    <property type="molecule type" value="Genomic_DNA"/>
</dbReference>
<name>H5SFE7_9BACT</name>
<dbReference type="GO" id="GO:0004719">
    <property type="term" value="F:protein-L-isoaspartate (D-aspartate) O-methyltransferase activity"/>
    <property type="evidence" value="ECO:0007669"/>
    <property type="project" value="UniProtKB-UniRule"/>
</dbReference>
<evidence type="ECO:0000256" key="5">
    <source>
        <dbReference type="ARBA" id="ARBA00022679"/>
    </source>
</evidence>
<comment type="catalytic activity">
    <reaction evidence="7">
        <text>[protein]-L-isoaspartate + S-adenosyl-L-methionine = [protein]-L-isoaspartate alpha-methyl ester + S-adenosyl-L-homocysteine</text>
        <dbReference type="Rhea" id="RHEA:12705"/>
        <dbReference type="Rhea" id="RHEA-COMP:12143"/>
        <dbReference type="Rhea" id="RHEA-COMP:12144"/>
        <dbReference type="ChEBI" id="CHEBI:57856"/>
        <dbReference type="ChEBI" id="CHEBI:59789"/>
        <dbReference type="ChEBI" id="CHEBI:90596"/>
        <dbReference type="ChEBI" id="CHEBI:90598"/>
        <dbReference type="EC" id="2.1.1.77"/>
    </reaction>
</comment>
<comment type="function">
    <text evidence="7">Catalyzes the methyl esterification of L-isoaspartyl residues in peptides and proteins that result from spontaneous decomposition of normal L-aspartyl and L-asparaginyl residues. It plays a role in the repair and/or degradation of damaged proteins.</text>
</comment>
<comment type="subcellular location">
    <subcellularLocation>
        <location evidence="1 7">Cytoplasm</location>
    </subcellularLocation>
</comment>
<evidence type="ECO:0000256" key="3">
    <source>
        <dbReference type="ARBA" id="ARBA00022490"/>
    </source>
</evidence>
<keyword evidence="6 7" id="KW-0949">S-adenosyl-L-methionine</keyword>
<accession>H5SFE7</accession>
<dbReference type="PANTHER" id="PTHR11579">
    <property type="entry name" value="PROTEIN-L-ISOASPARTATE O-METHYLTRANSFERASE"/>
    <property type="match status" value="1"/>
</dbReference>
<dbReference type="GO" id="GO:0005737">
    <property type="term" value="C:cytoplasm"/>
    <property type="evidence" value="ECO:0007669"/>
    <property type="project" value="UniProtKB-SubCell"/>
</dbReference>
<dbReference type="NCBIfam" id="TIGR00080">
    <property type="entry name" value="pimt"/>
    <property type="match status" value="1"/>
</dbReference>
<sequence length="203" mass="22630">MVERLRERGIRDPRVLEAMERVPRHLFVEEALWARAYEDHPLPIGYGQTISQPYMVARMTELLEVKPGDRVLEVGAGSGYQTAILATLGARVYAVERIPELAARAQATLEALGITQVLIRAFDGTLGWPEMAPFDAILVAASSPTVPPPYLEQLVVGGRLVMPVGDETYQQLLRLIKGEREHTVQWHGGCVFVKLIGQYGWKE</sequence>
<dbReference type="GO" id="GO:0030091">
    <property type="term" value="P:protein repair"/>
    <property type="evidence" value="ECO:0007669"/>
    <property type="project" value="UniProtKB-UniRule"/>
</dbReference>
<gene>
    <name evidence="7" type="primary">pcm</name>
    <name evidence="8" type="ORF">HGMM_F21E04C21</name>
</gene>
<dbReference type="PANTHER" id="PTHR11579:SF0">
    <property type="entry name" value="PROTEIN-L-ISOASPARTATE(D-ASPARTATE) O-METHYLTRANSFERASE"/>
    <property type="match status" value="1"/>
</dbReference>
<protein>
    <recommendedName>
        <fullName evidence="7">Protein-L-isoaspartate O-methyltransferase</fullName>
        <ecNumber evidence="7">2.1.1.77</ecNumber>
    </recommendedName>
    <alternativeName>
        <fullName evidence="7">L-isoaspartyl protein carboxyl methyltransferase</fullName>
    </alternativeName>
    <alternativeName>
        <fullName evidence="7">Protein L-isoaspartyl methyltransferase</fullName>
    </alternativeName>
    <alternativeName>
        <fullName evidence="7">Protein-beta-aspartate methyltransferase</fullName>
        <shortName evidence="7">PIMT</shortName>
    </alternativeName>
</protein>
<evidence type="ECO:0000313" key="8">
    <source>
        <dbReference type="EMBL" id="BAL54883.1"/>
    </source>
</evidence>
<evidence type="ECO:0000256" key="4">
    <source>
        <dbReference type="ARBA" id="ARBA00022603"/>
    </source>
</evidence>
<proteinExistence type="inferred from homology"/>
<organism evidence="8">
    <name type="scientific">uncultured Acidobacteriota bacterium</name>
    <dbReference type="NCBI Taxonomy" id="171953"/>
    <lineage>
        <taxon>Bacteria</taxon>
        <taxon>Pseudomonadati</taxon>
        <taxon>Acidobacteriota</taxon>
        <taxon>environmental samples</taxon>
    </lineage>
</organism>
<dbReference type="CDD" id="cd02440">
    <property type="entry name" value="AdoMet_MTases"/>
    <property type="match status" value="1"/>
</dbReference>
<keyword evidence="3 7" id="KW-0963">Cytoplasm</keyword>
<dbReference type="Gene3D" id="3.40.50.150">
    <property type="entry name" value="Vaccinia Virus protein VP39"/>
    <property type="match status" value="1"/>
</dbReference>
<keyword evidence="5 7" id="KW-0808">Transferase</keyword>
<keyword evidence="4 7" id="KW-0489">Methyltransferase</keyword>
<reference evidence="8" key="2">
    <citation type="journal article" date="2012" name="PLoS ONE">
        <title>A Deeply Branching Thermophilic Bacterium with an Ancient Acetyl-CoA Pathway Dominates a Subsurface Ecosystem.</title>
        <authorList>
            <person name="Takami H."/>
            <person name="Noguchi H."/>
            <person name="Takaki Y."/>
            <person name="Uchiyama I."/>
            <person name="Toyoda A."/>
            <person name="Nishi S."/>
            <person name="Chee G.-J."/>
            <person name="Arai W."/>
            <person name="Nunoura T."/>
            <person name="Itoh T."/>
            <person name="Hattori M."/>
            <person name="Takai K."/>
        </authorList>
    </citation>
    <scope>NUCLEOTIDE SEQUENCE</scope>
</reference>
<dbReference type="HAMAP" id="MF_00090">
    <property type="entry name" value="PIMT"/>
    <property type="match status" value="1"/>
</dbReference>